<dbReference type="Proteomes" id="UP001176059">
    <property type="component" value="Unassembled WGS sequence"/>
</dbReference>
<sequence length="459" mass="50253">MPSLTEQLASARQKDQQISASASPAPTNFQREPLGNSEQLNQLTPCPRSSLFSDGPHDGTFGLGSSGLVPTLDHASSPINPIPFPTWSSEGNNLISGLANDQSHDFDSQSQGNPFHLPGSQVVNMDLSPSFAAQLKSSANDLPLEMKEGLEQYIQSRTLAERLAMHYLSSLNTQSMIQQLIREKDTHWAVSGSLKKLIAKYAKAYMLSSTAKFYIKCNPEDIIVSALRANRVKDLPNEDDLTATDTLKSAVSRAVVQSRSTVKDHIMSTVRDTSKTSQLPADERDLGTVAQSLLGGLKDVPLSLALMYRLALMRNVADNNPDMNTRDFWPTVDSEMAALLGVSQEGIKTQQQVIADFQLTYELDVKKYGKHRVSPTNIGSSTYQWKTFVKTVNTLAGNATIIDSTEKKAERKRKRRINDTDARRTRSSAAADEGSDGEEDTTEDGVPGASGDNENEEEE</sequence>
<feature type="compositionally biased region" description="Acidic residues" evidence="1">
    <location>
        <begin position="433"/>
        <end position="443"/>
    </location>
</feature>
<proteinExistence type="predicted"/>
<reference evidence="2" key="1">
    <citation type="submission" date="2022-08" db="EMBL/GenBank/DDBJ databases">
        <authorList>
            <consortium name="DOE Joint Genome Institute"/>
            <person name="Min B."/>
            <person name="Sierra-Patev S."/>
            <person name="Naranjo-Ortiz M."/>
            <person name="Looney B."/>
            <person name="Konkel Z."/>
            <person name="Slot J.C."/>
            <person name="Sakamoto Y."/>
            <person name="Steenwyk J.L."/>
            <person name="Rokas A."/>
            <person name="Carro J."/>
            <person name="Camarero S."/>
            <person name="Ferreira P."/>
            <person name="Molpeceres G."/>
            <person name="Ruiz-duenas F.J."/>
            <person name="Serrano A."/>
            <person name="Henrissat B."/>
            <person name="Drula E."/>
            <person name="Hughes K.W."/>
            <person name="Mata J.L."/>
            <person name="Ishikawa N.K."/>
            <person name="Vargas-Isla R."/>
            <person name="Ushijima S."/>
            <person name="Smith C.A."/>
            <person name="Ahrendt S."/>
            <person name="Andreopoulos W."/>
            <person name="He G."/>
            <person name="LaButti K."/>
            <person name="Lipzen A."/>
            <person name="Ng V."/>
            <person name="Riley R."/>
            <person name="Sandor L."/>
            <person name="Barry K."/>
            <person name="Martinez A.T."/>
            <person name="Xiao Y."/>
            <person name="Gibbons J.G."/>
            <person name="Terashima K."/>
            <person name="Hibbett D.S."/>
            <person name="Grigoriev I.V."/>
        </authorList>
    </citation>
    <scope>NUCLEOTIDE SEQUENCE</scope>
    <source>
        <strain evidence="2">ET3784</strain>
    </source>
</reference>
<gene>
    <name evidence="2" type="ORF">DFJ43DRAFT_1088143</name>
</gene>
<accession>A0AA38MXJ8</accession>
<dbReference type="EMBL" id="JANVFO010000044">
    <property type="protein sequence ID" value="KAJ3726424.1"/>
    <property type="molecule type" value="Genomic_DNA"/>
</dbReference>
<name>A0AA38MXJ8_9AGAR</name>
<feature type="region of interest" description="Disordered" evidence="1">
    <location>
        <begin position="1"/>
        <end position="65"/>
    </location>
</feature>
<evidence type="ECO:0000313" key="3">
    <source>
        <dbReference type="Proteomes" id="UP001176059"/>
    </source>
</evidence>
<reference evidence="2" key="2">
    <citation type="journal article" date="2023" name="Proc. Natl. Acad. Sci. U.S.A.">
        <title>A global phylogenomic analysis of the shiitake genus Lentinula.</title>
        <authorList>
            <person name="Sierra-Patev S."/>
            <person name="Min B."/>
            <person name="Naranjo-Ortiz M."/>
            <person name="Looney B."/>
            <person name="Konkel Z."/>
            <person name="Slot J.C."/>
            <person name="Sakamoto Y."/>
            <person name="Steenwyk J.L."/>
            <person name="Rokas A."/>
            <person name="Carro J."/>
            <person name="Camarero S."/>
            <person name="Ferreira P."/>
            <person name="Molpeceres G."/>
            <person name="Ruiz-Duenas F.J."/>
            <person name="Serrano A."/>
            <person name="Henrissat B."/>
            <person name="Drula E."/>
            <person name="Hughes K.W."/>
            <person name="Mata J.L."/>
            <person name="Ishikawa N.K."/>
            <person name="Vargas-Isla R."/>
            <person name="Ushijima S."/>
            <person name="Smith C.A."/>
            <person name="Donoghue J."/>
            <person name="Ahrendt S."/>
            <person name="Andreopoulos W."/>
            <person name="He G."/>
            <person name="LaButti K."/>
            <person name="Lipzen A."/>
            <person name="Ng V."/>
            <person name="Riley R."/>
            <person name="Sandor L."/>
            <person name="Barry K."/>
            <person name="Martinez A.T."/>
            <person name="Xiao Y."/>
            <person name="Gibbons J.G."/>
            <person name="Terashima K."/>
            <person name="Grigoriev I.V."/>
            <person name="Hibbett D."/>
        </authorList>
    </citation>
    <scope>NUCLEOTIDE SEQUENCE</scope>
    <source>
        <strain evidence="2">ET3784</strain>
    </source>
</reference>
<protein>
    <submittedName>
        <fullName evidence="2">Uncharacterized protein</fullName>
    </submittedName>
</protein>
<keyword evidence="3" id="KW-1185">Reference proteome</keyword>
<evidence type="ECO:0000313" key="2">
    <source>
        <dbReference type="EMBL" id="KAJ3726424.1"/>
    </source>
</evidence>
<feature type="region of interest" description="Disordered" evidence="1">
    <location>
        <begin position="406"/>
        <end position="459"/>
    </location>
</feature>
<feature type="compositionally biased region" description="Polar residues" evidence="1">
    <location>
        <begin position="1"/>
        <end position="44"/>
    </location>
</feature>
<organism evidence="2 3">
    <name type="scientific">Lentinula guzmanii</name>
    <dbReference type="NCBI Taxonomy" id="2804957"/>
    <lineage>
        <taxon>Eukaryota</taxon>
        <taxon>Fungi</taxon>
        <taxon>Dikarya</taxon>
        <taxon>Basidiomycota</taxon>
        <taxon>Agaricomycotina</taxon>
        <taxon>Agaricomycetes</taxon>
        <taxon>Agaricomycetidae</taxon>
        <taxon>Agaricales</taxon>
        <taxon>Marasmiineae</taxon>
        <taxon>Omphalotaceae</taxon>
        <taxon>Lentinula</taxon>
    </lineage>
</organism>
<comment type="caution">
    <text evidence="2">The sequence shown here is derived from an EMBL/GenBank/DDBJ whole genome shotgun (WGS) entry which is preliminary data.</text>
</comment>
<evidence type="ECO:0000256" key="1">
    <source>
        <dbReference type="SAM" id="MobiDB-lite"/>
    </source>
</evidence>
<dbReference type="AlphaFoldDB" id="A0AA38MXJ8"/>